<accession>A0A7S2QB16</accession>
<dbReference type="EMBL" id="HBGW01087546">
    <property type="protein sequence ID" value="CAD9637646.1"/>
    <property type="molecule type" value="Transcribed_RNA"/>
</dbReference>
<organism evidence="2">
    <name type="scientific">Zooxanthella nutricula</name>
    <dbReference type="NCBI Taxonomy" id="1333877"/>
    <lineage>
        <taxon>Eukaryota</taxon>
        <taxon>Sar</taxon>
        <taxon>Alveolata</taxon>
        <taxon>Dinophyceae</taxon>
        <taxon>Peridiniales</taxon>
        <taxon>Peridiniales incertae sedis</taxon>
        <taxon>Zooxanthella</taxon>
    </lineage>
</organism>
<reference evidence="2" key="1">
    <citation type="submission" date="2021-01" db="EMBL/GenBank/DDBJ databases">
        <authorList>
            <person name="Corre E."/>
            <person name="Pelletier E."/>
            <person name="Niang G."/>
            <person name="Scheremetjew M."/>
            <person name="Finn R."/>
            <person name="Kale V."/>
            <person name="Holt S."/>
            <person name="Cochrane G."/>
            <person name="Meng A."/>
            <person name="Brown T."/>
            <person name="Cohen L."/>
        </authorList>
    </citation>
    <scope>NUCLEOTIDE SEQUENCE</scope>
    <source>
        <strain evidence="2">RCC3387</strain>
    </source>
</reference>
<dbReference type="CDD" id="cd00038">
    <property type="entry name" value="CAP_ED"/>
    <property type="match status" value="1"/>
</dbReference>
<proteinExistence type="predicted"/>
<protein>
    <recommendedName>
        <fullName evidence="1">Cyclic nucleotide-binding domain-containing protein</fullName>
    </recommendedName>
</protein>
<sequence>MEVNLKLKKPVLSHYPLMAQISSLSATAMTQVCANAVTRENFAKNDIVFSKGTEAKAMTFVTSGSLAYRFSAGGHDERSLLTAGQWFRELVLWMPWEHRGDMKTLVAVDLLSVDAWRFGEVLTGHPNTYFLARMHAASIWTWWVKQQQPAAEESDDEADDITDLPIPRGFNLDRCQVEESMRGASAAVAANEMKKAEEAQAQLLHWNADSS</sequence>
<evidence type="ECO:0000259" key="1">
    <source>
        <dbReference type="PROSITE" id="PS50042"/>
    </source>
</evidence>
<dbReference type="SUPFAM" id="SSF51206">
    <property type="entry name" value="cAMP-binding domain-like"/>
    <property type="match status" value="1"/>
</dbReference>
<name>A0A7S2QB16_9DINO</name>
<feature type="domain" description="Cyclic nucleotide-binding" evidence="1">
    <location>
        <begin position="34"/>
        <end position="122"/>
    </location>
</feature>
<dbReference type="Gene3D" id="2.60.120.10">
    <property type="entry name" value="Jelly Rolls"/>
    <property type="match status" value="1"/>
</dbReference>
<dbReference type="InterPro" id="IPR014710">
    <property type="entry name" value="RmlC-like_jellyroll"/>
</dbReference>
<dbReference type="PROSITE" id="PS50042">
    <property type="entry name" value="CNMP_BINDING_3"/>
    <property type="match status" value="1"/>
</dbReference>
<dbReference type="InterPro" id="IPR018490">
    <property type="entry name" value="cNMP-bd_dom_sf"/>
</dbReference>
<dbReference type="InterPro" id="IPR000595">
    <property type="entry name" value="cNMP-bd_dom"/>
</dbReference>
<gene>
    <name evidence="2" type="ORF">BRAN1462_LOCUS55468</name>
</gene>
<dbReference type="AlphaFoldDB" id="A0A7S2QB16"/>
<evidence type="ECO:0000313" key="2">
    <source>
        <dbReference type="EMBL" id="CAD9637646.1"/>
    </source>
</evidence>